<proteinExistence type="predicted"/>
<accession>A0ABS5UB22</accession>
<dbReference type="Proteomes" id="UP000784128">
    <property type="component" value="Unassembled WGS sequence"/>
</dbReference>
<evidence type="ECO:0000313" key="2">
    <source>
        <dbReference type="Proteomes" id="UP000784128"/>
    </source>
</evidence>
<evidence type="ECO:0000313" key="1">
    <source>
        <dbReference type="EMBL" id="MBT1072888.1"/>
    </source>
</evidence>
<protein>
    <submittedName>
        <fullName evidence="1">Uncharacterized protein</fullName>
    </submittedName>
</protein>
<organism evidence="1 2">
    <name type="scientific">Pelotalea chapellei</name>
    <dbReference type="NCBI Taxonomy" id="44671"/>
    <lineage>
        <taxon>Bacteria</taxon>
        <taxon>Pseudomonadati</taxon>
        <taxon>Thermodesulfobacteriota</taxon>
        <taxon>Desulfuromonadia</taxon>
        <taxon>Geobacterales</taxon>
        <taxon>Geobacteraceae</taxon>
        <taxon>Pelotalea</taxon>
    </lineage>
</organism>
<name>A0ABS5UB22_9BACT</name>
<gene>
    <name evidence="1" type="ORF">KJB30_13915</name>
</gene>
<dbReference type="RefSeq" id="WP_214300357.1">
    <property type="nucleotide sequence ID" value="NZ_JAHDYS010000014.1"/>
</dbReference>
<dbReference type="EMBL" id="JAHDYS010000014">
    <property type="protein sequence ID" value="MBT1072888.1"/>
    <property type="molecule type" value="Genomic_DNA"/>
</dbReference>
<comment type="caution">
    <text evidence="1">The sequence shown here is derived from an EMBL/GenBank/DDBJ whole genome shotgun (WGS) entry which is preliminary data.</text>
</comment>
<sequence length="69" mass="7582">MLIKVDLTQPEVGASRQGAEYRRERHEAKTLASRKFLEKAGLKALILIDKSFFKIIHGKLASGGRSGAS</sequence>
<reference evidence="1 2" key="1">
    <citation type="submission" date="2021-05" db="EMBL/GenBank/DDBJ databases">
        <title>The draft genome of Geobacter chapellei DSM 13688.</title>
        <authorList>
            <person name="Xu Z."/>
            <person name="Masuda Y."/>
            <person name="Itoh H."/>
            <person name="Senoo K."/>
        </authorList>
    </citation>
    <scope>NUCLEOTIDE SEQUENCE [LARGE SCALE GENOMIC DNA]</scope>
    <source>
        <strain evidence="1 2">DSM 13688</strain>
    </source>
</reference>
<keyword evidence="2" id="KW-1185">Reference proteome</keyword>